<evidence type="ECO:0000313" key="2">
    <source>
        <dbReference type="Proteomes" id="UP000008144"/>
    </source>
</evidence>
<dbReference type="EMBL" id="EAAA01002493">
    <property type="status" value="NOT_ANNOTATED_CDS"/>
    <property type="molecule type" value="Genomic_DNA"/>
</dbReference>
<name>H2Y0Z6_CIOIN</name>
<reference evidence="2" key="1">
    <citation type="journal article" date="2002" name="Science">
        <title>The draft genome of Ciona intestinalis: insights into chordate and vertebrate origins.</title>
        <authorList>
            <person name="Dehal P."/>
            <person name="Satou Y."/>
            <person name="Campbell R.K."/>
            <person name="Chapman J."/>
            <person name="Degnan B."/>
            <person name="De Tomaso A."/>
            <person name="Davidson B."/>
            <person name="Di Gregorio A."/>
            <person name="Gelpke M."/>
            <person name="Goodstein D.M."/>
            <person name="Harafuji N."/>
            <person name="Hastings K.E."/>
            <person name="Ho I."/>
            <person name="Hotta K."/>
            <person name="Huang W."/>
            <person name="Kawashima T."/>
            <person name="Lemaire P."/>
            <person name="Martinez D."/>
            <person name="Meinertzhagen I.A."/>
            <person name="Necula S."/>
            <person name="Nonaka M."/>
            <person name="Putnam N."/>
            <person name="Rash S."/>
            <person name="Saiga H."/>
            <person name="Satake M."/>
            <person name="Terry A."/>
            <person name="Yamada L."/>
            <person name="Wang H.G."/>
            <person name="Awazu S."/>
            <person name="Azumi K."/>
            <person name="Boore J."/>
            <person name="Branno M."/>
            <person name="Chin-Bow S."/>
            <person name="DeSantis R."/>
            <person name="Doyle S."/>
            <person name="Francino P."/>
            <person name="Keys D.N."/>
            <person name="Haga S."/>
            <person name="Hayashi H."/>
            <person name="Hino K."/>
            <person name="Imai K.S."/>
            <person name="Inaba K."/>
            <person name="Kano S."/>
            <person name="Kobayashi K."/>
            <person name="Kobayashi M."/>
            <person name="Lee B.I."/>
            <person name="Makabe K.W."/>
            <person name="Manohar C."/>
            <person name="Matassi G."/>
            <person name="Medina M."/>
            <person name="Mochizuki Y."/>
            <person name="Mount S."/>
            <person name="Morishita T."/>
            <person name="Miura S."/>
            <person name="Nakayama A."/>
            <person name="Nishizaka S."/>
            <person name="Nomoto H."/>
            <person name="Ohta F."/>
            <person name="Oishi K."/>
            <person name="Rigoutsos I."/>
            <person name="Sano M."/>
            <person name="Sasaki A."/>
            <person name="Sasakura Y."/>
            <person name="Shoguchi E."/>
            <person name="Shin-i T."/>
            <person name="Spagnuolo A."/>
            <person name="Stainier D."/>
            <person name="Suzuki M.M."/>
            <person name="Tassy O."/>
            <person name="Takatori N."/>
            <person name="Tokuoka M."/>
            <person name="Yagi K."/>
            <person name="Yoshizaki F."/>
            <person name="Wada S."/>
            <person name="Zhang C."/>
            <person name="Hyatt P.D."/>
            <person name="Larimer F."/>
            <person name="Detter C."/>
            <person name="Doggett N."/>
            <person name="Glavina T."/>
            <person name="Hawkins T."/>
            <person name="Richardson P."/>
            <person name="Lucas S."/>
            <person name="Kohara Y."/>
            <person name="Levine M."/>
            <person name="Satoh N."/>
            <person name="Rokhsar D.S."/>
        </authorList>
    </citation>
    <scope>NUCLEOTIDE SEQUENCE [LARGE SCALE GENOMIC DNA]</scope>
</reference>
<organism evidence="1 2">
    <name type="scientific">Ciona intestinalis</name>
    <name type="common">Transparent sea squirt</name>
    <name type="synonym">Ascidia intestinalis</name>
    <dbReference type="NCBI Taxonomy" id="7719"/>
    <lineage>
        <taxon>Eukaryota</taxon>
        <taxon>Metazoa</taxon>
        <taxon>Chordata</taxon>
        <taxon>Tunicata</taxon>
        <taxon>Ascidiacea</taxon>
        <taxon>Phlebobranchia</taxon>
        <taxon>Cionidae</taxon>
        <taxon>Ciona</taxon>
    </lineage>
</organism>
<proteinExistence type="predicted"/>
<dbReference type="Ensembl" id="ENSCINT00000031887.1">
    <property type="protein sequence ID" value="ENSCINP00000035580.1"/>
    <property type="gene ID" value="ENSCING00000025114.1"/>
</dbReference>
<sequence length="88" mass="9582">VSNPDVFLHDCANNIHHDFIFSLHSNDAFFARNSVNSTVTLLTVTAIVMGELLSTPFSRCRLLFTGESPCFSQKSSSLCDKLGDNGTA</sequence>
<reference evidence="1" key="3">
    <citation type="submission" date="2025-08" db="UniProtKB">
        <authorList>
            <consortium name="Ensembl"/>
        </authorList>
    </citation>
    <scope>IDENTIFICATION</scope>
</reference>
<dbReference type="InParanoid" id="H2Y0Z6"/>
<dbReference type="Proteomes" id="UP000008144">
    <property type="component" value="Chromosome 7"/>
</dbReference>
<dbReference type="HOGENOM" id="CLU_2474566_0_0_1"/>
<keyword evidence="2" id="KW-1185">Reference proteome</keyword>
<accession>H2Y0Z6</accession>
<reference evidence="1" key="2">
    <citation type="journal article" date="2008" name="Genome Biol.">
        <title>Improved genome assembly and evidence-based global gene model set for the chordate Ciona intestinalis: new insight into intron and operon populations.</title>
        <authorList>
            <person name="Satou Y."/>
            <person name="Mineta K."/>
            <person name="Ogasawara M."/>
            <person name="Sasakura Y."/>
            <person name="Shoguchi E."/>
            <person name="Ueno K."/>
            <person name="Yamada L."/>
            <person name="Matsumoto J."/>
            <person name="Wasserscheid J."/>
            <person name="Dewar K."/>
            <person name="Wiley G.B."/>
            <person name="Macmil S.L."/>
            <person name="Roe B.A."/>
            <person name="Zeller R.W."/>
            <person name="Hastings K.E."/>
            <person name="Lemaire P."/>
            <person name="Lindquist E."/>
            <person name="Endo T."/>
            <person name="Hotta K."/>
            <person name="Inaba K."/>
        </authorList>
    </citation>
    <scope>NUCLEOTIDE SEQUENCE [LARGE SCALE GENOMIC DNA]</scope>
    <source>
        <strain evidence="1">wild type</strain>
    </source>
</reference>
<dbReference type="AlphaFoldDB" id="H2Y0Z6"/>
<protein>
    <submittedName>
        <fullName evidence="1">Uncharacterized protein</fullName>
    </submittedName>
</protein>
<evidence type="ECO:0000313" key="1">
    <source>
        <dbReference type="Ensembl" id="ENSCINP00000035580.1"/>
    </source>
</evidence>
<reference evidence="1" key="4">
    <citation type="submission" date="2025-09" db="UniProtKB">
        <authorList>
            <consortium name="Ensembl"/>
        </authorList>
    </citation>
    <scope>IDENTIFICATION</scope>
</reference>